<evidence type="ECO:0000256" key="2">
    <source>
        <dbReference type="SAM" id="MobiDB-lite"/>
    </source>
</evidence>
<keyword evidence="1" id="KW-0175">Coiled coil</keyword>
<feature type="region of interest" description="Disordered" evidence="2">
    <location>
        <begin position="1"/>
        <end position="20"/>
    </location>
</feature>
<accession>A0ABD1FCD1</accession>
<feature type="coiled-coil region" evidence="1">
    <location>
        <begin position="1493"/>
        <end position="1545"/>
    </location>
</feature>
<feature type="coiled-coil region" evidence="1">
    <location>
        <begin position="1588"/>
        <end position="1661"/>
    </location>
</feature>
<proteinExistence type="predicted"/>
<organism evidence="3 4">
    <name type="scientific">Hypothenemus hampei</name>
    <name type="common">Coffee berry borer</name>
    <dbReference type="NCBI Taxonomy" id="57062"/>
    <lineage>
        <taxon>Eukaryota</taxon>
        <taxon>Metazoa</taxon>
        <taxon>Ecdysozoa</taxon>
        <taxon>Arthropoda</taxon>
        <taxon>Hexapoda</taxon>
        <taxon>Insecta</taxon>
        <taxon>Pterygota</taxon>
        <taxon>Neoptera</taxon>
        <taxon>Endopterygota</taxon>
        <taxon>Coleoptera</taxon>
        <taxon>Polyphaga</taxon>
        <taxon>Cucujiformia</taxon>
        <taxon>Curculionidae</taxon>
        <taxon>Scolytinae</taxon>
        <taxon>Hypothenemus</taxon>
    </lineage>
</organism>
<evidence type="ECO:0000256" key="1">
    <source>
        <dbReference type="SAM" id="Coils"/>
    </source>
</evidence>
<feature type="region of interest" description="Disordered" evidence="2">
    <location>
        <begin position="1206"/>
        <end position="1226"/>
    </location>
</feature>
<feature type="compositionally biased region" description="Basic and acidic residues" evidence="2">
    <location>
        <begin position="1211"/>
        <end position="1226"/>
    </location>
</feature>
<sequence length="1662" mass="189155">MLKQDFHPNQENETKQENKKILECPSTSNNARSALKELDNCTTSPKPLLNCPDEDNHEIAFVNVSTNKSFQYADENRDPLGSLNVSGESALINDNENSGAYWSIIETSTNIEESANCSNNWKSFNNNSLLEKNVSVKESQQDQTSIGSFDSEIIFQHNNKGIVKASNISLLNETEDFSLRLESSTVEESSLINVFSQQIECQKRVSTNAMNNSTILKDVHEILPVQENRINFEEHIQGSTQNRFSRDSIFEQKHNITVAYQNIPTQSYEENNKSKELALQSPLDVHYLSNTNYGSNSNMIRSPGPSAISIRSHIQEEIQSERSIVQKSQTDIKEFETVLNTVYESAKQQELKRINVQVIDEIQDQNYYFSDYKVDSPPVVTLNSSKQVEENESIPIEHQIEIGMPIKEHCSITEVTLSPRILPPVNTTFELDNPQIAMESAESTLQGEQCNFYPIPRSNVKSAELSTSVTLEQKEVKELVLEVSELDKKASESTKRETSLFGFHKKHEEEVHLFDKEVDAHISLTTSPTIKNGSSVSKENVDEAEYHSLASHISRSKQSTQEINESTFSSNMIEDAFLKQMDVLDFEEILNKLHSLTIESTLRSVNQEKEQQCSGSMKMDTIGRFKATSANTSFESSPPKTAIIHAEPENIDKVIQGIKETPLTVNREEEEQSIRLEKADTIDSFEGKPMNTTFESSPPKTAIIHAKPENIDKVIQGIKETPLTVNREEEEQSIRLEKADTIDSFEGKPMNTTFESSQLETVIVHAETNNTDGVIQETKETTLLVNQKEIEEQQSIRLEKADTIDSFEGKPMNTTFESSQLETVIVHAETNNTDGVIQEIKGTTLLVNQEEEEEQQQSIRLEKADTIDSFEGKPMNITFESSQLERVIVHTEAHNREEVIQETKGRTLLVNQEEEEEEELSIRLEKADTTDSFEGKPMNITFESSQPERAIVHAQAHNTGEVIQETKDTILLVNQEEHDTELEKASTMDSFKVKPMNTTFEFSQKESAVVYVETSNIDEVVQETKESIMTVNQEEKGQNVKLEKRNTLESFKCKLPNTTFESSEPEEEIVPAEADNINEVTQKPKQTTLIIDQEEEQQNTRLEKANIIGHFEAKSMNTTLESSQSERGIVYDETGNIDEVIKKTQESILIANQEEQQSSTLTNANIIGHIEVSPANKTFETLQQERVIVHTEAGNTDKFNQKTQESTLVAKQEEQQSSRLDNADTRESFKAPSLNTTFETLREEEISHVQTVNTVKIDEEPRKNIKIVLVNECLETTSLNSTLEKVTNQKEEHHKLDSKIKCRPSIRLNRSDTQTILNPIHLKSNSSSNEDKFEDIQENVGVCNDESIISRGQIVEGNSSREMFVRSTNQFIVNSSKSVHKVPSNREKYSDFEDPQQNHDVDNEGCDVNTERMHSAEISEATILNSNTLKQKVQFIEEKVPEYEADSGGLNKKQDTNKAIELSVEDNSKSKHQLLIQKRDEVKHEFYRLKAQLVQKENAYVLIEQKNDEQELKYNAVRSKYQEQINNQNKDLIKLNMRLHELDRQITMVQLAKLDISAKYEKALMALEVCKKNDENMKQNIVHGEKHLQNIQSKCMKLRKKLDEIKTAKEQENENKKAAFKQKVAELQTTIQKLRVRKSFLEKTLKLKEEEELALAALSKNN</sequence>
<dbReference type="Proteomes" id="UP001566132">
    <property type="component" value="Unassembled WGS sequence"/>
</dbReference>
<reference evidence="3 4" key="1">
    <citation type="submission" date="2024-05" db="EMBL/GenBank/DDBJ databases">
        <title>Genetic variation in Jamaican populations of the coffee berry borer (Hypothenemus hampei).</title>
        <authorList>
            <person name="Errbii M."/>
            <person name="Myrie A."/>
        </authorList>
    </citation>
    <scope>NUCLEOTIDE SEQUENCE [LARGE SCALE GENOMIC DNA]</scope>
    <source>
        <strain evidence="3">JA-Hopewell-2020-01-JO</strain>
        <tissue evidence="3">Whole body</tissue>
    </source>
</reference>
<evidence type="ECO:0000313" key="3">
    <source>
        <dbReference type="EMBL" id="KAL1516650.1"/>
    </source>
</evidence>
<comment type="caution">
    <text evidence="3">The sequence shown here is derived from an EMBL/GenBank/DDBJ whole genome shotgun (WGS) entry which is preliminary data.</text>
</comment>
<dbReference type="EMBL" id="JBDJPC010000001">
    <property type="protein sequence ID" value="KAL1516650.1"/>
    <property type="molecule type" value="Genomic_DNA"/>
</dbReference>
<name>A0ABD1FCD1_HYPHA</name>
<gene>
    <name evidence="3" type="ORF">ABEB36_000534</name>
</gene>
<evidence type="ECO:0000313" key="4">
    <source>
        <dbReference type="Proteomes" id="UP001566132"/>
    </source>
</evidence>
<keyword evidence="4" id="KW-1185">Reference proteome</keyword>
<protein>
    <submittedName>
        <fullName evidence="3">Uncharacterized protein</fullName>
    </submittedName>
</protein>